<keyword evidence="2" id="KW-0547">Nucleotide-binding</keyword>
<protein>
    <recommendedName>
        <fullName evidence="7">Aminoacyl-tRNA synthetase class II (D/K/N) domain-containing protein</fullName>
    </recommendedName>
</protein>
<evidence type="ECO:0000256" key="3">
    <source>
        <dbReference type="ARBA" id="ARBA00022840"/>
    </source>
</evidence>
<feature type="coiled-coil region" evidence="6">
    <location>
        <begin position="191"/>
        <end position="228"/>
    </location>
</feature>
<evidence type="ECO:0000256" key="5">
    <source>
        <dbReference type="ARBA" id="ARBA00023146"/>
    </source>
</evidence>
<keyword evidence="4" id="KW-0648">Protein biosynthesis</keyword>
<proteinExistence type="predicted"/>
<dbReference type="Gene3D" id="3.30.930.10">
    <property type="entry name" value="Bira Bifunctional Protein, Domain 2"/>
    <property type="match status" value="1"/>
</dbReference>
<dbReference type="GO" id="GO:0006421">
    <property type="term" value="P:asparaginyl-tRNA aminoacylation"/>
    <property type="evidence" value="ECO:0007669"/>
    <property type="project" value="TreeGrafter"/>
</dbReference>
<dbReference type="GO" id="GO:0005739">
    <property type="term" value="C:mitochondrion"/>
    <property type="evidence" value="ECO:0007669"/>
    <property type="project" value="TreeGrafter"/>
</dbReference>
<dbReference type="InterPro" id="IPR045864">
    <property type="entry name" value="aa-tRNA-synth_II/BPL/LPL"/>
</dbReference>
<name>A0AAP0S154_LIQFO</name>
<dbReference type="InterPro" id="IPR004364">
    <property type="entry name" value="Aa-tRNA-synt_II"/>
</dbReference>
<keyword evidence="5" id="KW-0030">Aminoacyl-tRNA synthetase</keyword>
<dbReference type="GO" id="GO:0005524">
    <property type="term" value="F:ATP binding"/>
    <property type="evidence" value="ECO:0007669"/>
    <property type="project" value="UniProtKB-KW"/>
</dbReference>
<keyword evidence="1" id="KW-0436">Ligase</keyword>
<dbReference type="PANTHER" id="PTHR22594">
    <property type="entry name" value="ASPARTYL/LYSYL-TRNA SYNTHETASE"/>
    <property type="match status" value="1"/>
</dbReference>
<evidence type="ECO:0000256" key="1">
    <source>
        <dbReference type="ARBA" id="ARBA00022598"/>
    </source>
</evidence>
<dbReference type="Proteomes" id="UP001415857">
    <property type="component" value="Unassembled WGS sequence"/>
</dbReference>
<dbReference type="SUPFAM" id="SSF55681">
    <property type="entry name" value="Class II aaRS and biotin synthetases"/>
    <property type="match status" value="1"/>
</dbReference>
<accession>A0AAP0S154</accession>
<dbReference type="PANTHER" id="PTHR22594:SF36">
    <property type="entry name" value="ASPARAGINE--TRNA LIGASE, CYTOPLASMIC 2"/>
    <property type="match status" value="1"/>
</dbReference>
<keyword evidence="9" id="KW-1185">Reference proteome</keyword>
<evidence type="ECO:0000259" key="7">
    <source>
        <dbReference type="Pfam" id="PF00152"/>
    </source>
</evidence>
<dbReference type="AlphaFoldDB" id="A0AAP0S154"/>
<gene>
    <name evidence="8" type="ORF">L1049_017056</name>
</gene>
<organism evidence="8 9">
    <name type="scientific">Liquidambar formosana</name>
    <name type="common">Formosan gum</name>
    <dbReference type="NCBI Taxonomy" id="63359"/>
    <lineage>
        <taxon>Eukaryota</taxon>
        <taxon>Viridiplantae</taxon>
        <taxon>Streptophyta</taxon>
        <taxon>Embryophyta</taxon>
        <taxon>Tracheophyta</taxon>
        <taxon>Spermatophyta</taxon>
        <taxon>Magnoliopsida</taxon>
        <taxon>eudicotyledons</taxon>
        <taxon>Gunneridae</taxon>
        <taxon>Pentapetalae</taxon>
        <taxon>Saxifragales</taxon>
        <taxon>Altingiaceae</taxon>
        <taxon>Liquidambar</taxon>
    </lineage>
</organism>
<evidence type="ECO:0000256" key="6">
    <source>
        <dbReference type="SAM" id="Coils"/>
    </source>
</evidence>
<keyword evidence="6" id="KW-0175">Coiled coil</keyword>
<comment type="caution">
    <text evidence="8">The sequence shown here is derived from an EMBL/GenBank/DDBJ whole genome shotgun (WGS) entry which is preliminary data.</text>
</comment>
<keyword evidence="3" id="KW-0067">ATP-binding</keyword>
<dbReference type="GO" id="GO:0004816">
    <property type="term" value="F:asparagine-tRNA ligase activity"/>
    <property type="evidence" value="ECO:0007669"/>
    <property type="project" value="TreeGrafter"/>
</dbReference>
<sequence length="528" mass="59364">MAEALAPDHPQTFGMLPSWLLVLVYSAISHLSQLMLTGTCILAEGVLKQPSVPGKYVIQLEVEKILYVGMVDQNNLSIIKETYTIGYFKGLFPLTASDNYGNVVTPSTIHSLSVLPSCLSFSNVASVMRIRNALTFATHTFFHNHGFLYVQVPTITTTDSEGFSEKFHVTTLFSTADKKEPNTIADWGVSLEAVKAAIKEKSNVVEELKRSESNKEALVAAVQDLLKTNELASQLEARGKSTPGTSLKADKADFSNEFFSCPSYLMVSGHLHLESYACALGNVYSFGPRFRADKSESAKHVAEIYDFLLWCFQDVMNCADDYLKFLCKWVLEKCSDDMKFVSNRIEKTIVDRLQSMTSNSFEKISYTKAVEDLKVVTVKTFEVKIEWGVVLTEEHVSYLADEIYKRPVIINDYPKEIKPFYVRLNDDGEEPLLHLIWLYQCPDDICLQVGTLISGSQNEERIDMLNTRIKELGLPTEQYEWYLDLHRHGTVKHSGFSLGFDTMVLLATGLTNVRDVIPFPRSPGKANN</sequence>
<evidence type="ECO:0000256" key="4">
    <source>
        <dbReference type="ARBA" id="ARBA00022917"/>
    </source>
</evidence>
<evidence type="ECO:0000313" key="9">
    <source>
        <dbReference type="Proteomes" id="UP001415857"/>
    </source>
</evidence>
<dbReference type="Pfam" id="PF00152">
    <property type="entry name" value="tRNA-synt_2"/>
    <property type="match status" value="1"/>
</dbReference>
<feature type="domain" description="Aminoacyl-tRNA synthetase class II (D/K/N)" evidence="7">
    <location>
        <begin position="256"/>
        <end position="522"/>
    </location>
</feature>
<evidence type="ECO:0000256" key="2">
    <source>
        <dbReference type="ARBA" id="ARBA00022741"/>
    </source>
</evidence>
<reference evidence="8 9" key="1">
    <citation type="journal article" date="2024" name="Plant J.">
        <title>Genome sequences and population genomics reveal climatic adaptation and genomic divergence between two closely related sweetgum species.</title>
        <authorList>
            <person name="Xu W.Q."/>
            <person name="Ren C.Q."/>
            <person name="Zhang X.Y."/>
            <person name="Comes H.P."/>
            <person name="Liu X.H."/>
            <person name="Li Y.G."/>
            <person name="Kettle C.J."/>
            <person name="Jalonen R."/>
            <person name="Gaisberger H."/>
            <person name="Ma Y.Z."/>
            <person name="Qiu Y.X."/>
        </authorList>
    </citation>
    <scope>NUCLEOTIDE SEQUENCE [LARGE SCALE GENOMIC DNA]</scope>
    <source>
        <strain evidence="8">Hangzhou</strain>
    </source>
</reference>
<evidence type="ECO:0000313" key="8">
    <source>
        <dbReference type="EMBL" id="KAK9288597.1"/>
    </source>
</evidence>
<dbReference type="EMBL" id="JBBPBK010000003">
    <property type="protein sequence ID" value="KAK9288597.1"/>
    <property type="molecule type" value="Genomic_DNA"/>
</dbReference>